<evidence type="ECO:0000256" key="4">
    <source>
        <dbReference type="ARBA" id="ARBA00022989"/>
    </source>
</evidence>
<evidence type="ECO:0000313" key="12">
    <source>
        <dbReference type="Proteomes" id="UP000221080"/>
    </source>
</evidence>
<dbReference type="GO" id="GO:0004930">
    <property type="term" value="F:G protein-coupled receptor activity"/>
    <property type="evidence" value="ECO:0007669"/>
    <property type="project" value="UniProtKB-KW"/>
</dbReference>
<dbReference type="PANTHER" id="PTHR24232:SF56">
    <property type="entry name" value="G-PROTEIN COUPLED RECEPTOR 55"/>
    <property type="match status" value="1"/>
</dbReference>
<gene>
    <name evidence="13" type="primary">LOC108280605</name>
</gene>
<evidence type="ECO:0000256" key="6">
    <source>
        <dbReference type="ARBA" id="ARBA00023136"/>
    </source>
</evidence>
<evidence type="ECO:0000313" key="13">
    <source>
        <dbReference type="RefSeq" id="XP_017351259.1"/>
    </source>
</evidence>
<organism evidence="12 13">
    <name type="scientific">Ictalurus punctatus</name>
    <name type="common">Channel catfish</name>
    <name type="synonym">Silurus punctatus</name>
    <dbReference type="NCBI Taxonomy" id="7998"/>
    <lineage>
        <taxon>Eukaryota</taxon>
        <taxon>Metazoa</taxon>
        <taxon>Chordata</taxon>
        <taxon>Craniata</taxon>
        <taxon>Vertebrata</taxon>
        <taxon>Euteleostomi</taxon>
        <taxon>Actinopterygii</taxon>
        <taxon>Neopterygii</taxon>
        <taxon>Teleostei</taxon>
        <taxon>Ostariophysi</taxon>
        <taxon>Siluriformes</taxon>
        <taxon>Ictaluridae</taxon>
        <taxon>Ictalurus</taxon>
    </lineage>
</organism>
<dbReference type="GO" id="GO:0035025">
    <property type="term" value="P:positive regulation of Rho protein signal transduction"/>
    <property type="evidence" value="ECO:0007669"/>
    <property type="project" value="TreeGrafter"/>
</dbReference>
<dbReference type="Gene3D" id="1.20.1070.10">
    <property type="entry name" value="Rhodopsin 7-helix transmembrane proteins"/>
    <property type="match status" value="1"/>
</dbReference>
<dbReference type="PROSITE" id="PS00237">
    <property type="entry name" value="G_PROTEIN_RECEP_F1_1"/>
    <property type="match status" value="1"/>
</dbReference>
<keyword evidence="9 10" id="KW-0807">Transducer</keyword>
<evidence type="ECO:0000256" key="5">
    <source>
        <dbReference type="ARBA" id="ARBA00023040"/>
    </source>
</evidence>
<protein>
    <submittedName>
        <fullName evidence="13">G-protein coupled receptor 55</fullName>
    </submittedName>
</protein>
<dbReference type="AlphaFoldDB" id="A0A2D0T8Q3"/>
<dbReference type="GeneID" id="108280605"/>
<sequence>MSNNSTCSTEQVDKLVQSLELAIYVPIFVFGIILNAIAICVFCFVFKKWTESTIYMINLAVMDLLLLLQLPFKMHATNNKWSANKKHFCSFLESLYFMAMYGSIYIIMFISMDRYIGICLPFHAKNLRSKKNVRIVCLVIWVFVIAVTSPVYMFHEEDEKRKDFHCFHGFSNKAWHPVLIVCLEVFGFLLPALVLIYCSAKCIHTLRNPNFTKTRDKKSAVWVIYSSLCAFLVPFTPCHIAIFLQFLVHRSIISECDIMRKISLFLQLSLHLANITCCLDAIFYYFVAKEVRASKDRFRMSITRIRSVSASDA</sequence>
<evidence type="ECO:0000256" key="8">
    <source>
        <dbReference type="ARBA" id="ARBA00023180"/>
    </source>
</evidence>
<keyword evidence="4" id="KW-1133">Transmembrane helix</keyword>
<dbReference type="FunFam" id="1.20.1070.10:FF:000142">
    <property type="entry name" value="G protein-coupled receptor 55"/>
    <property type="match status" value="1"/>
</dbReference>
<proteinExistence type="inferred from homology"/>
<evidence type="ECO:0000259" key="11">
    <source>
        <dbReference type="PROSITE" id="PS50262"/>
    </source>
</evidence>
<dbReference type="PANTHER" id="PTHR24232">
    <property type="entry name" value="G-PROTEIN COUPLED RECEPTOR"/>
    <property type="match status" value="1"/>
</dbReference>
<feature type="domain" description="G-protein coupled receptors family 1 profile" evidence="11">
    <location>
        <begin position="34"/>
        <end position="284"/>
    </location>
</feature>
<dbReference type="RefSeq" id="XP_017351259.1">
    <property type="nucleotide sequence ID" value="XM_017495770.2"/>
</dbReference>
<dbReference type="OrthoDB" id="9447539at2759"/>
<dbReference type="PROSITE" id="PS50262">
    <property type="entry name" value="G_PROTEIN_RECEP_F1_2"/>
    <property type="match status" value="1"/>
</dbReference>
<keyword evidence="5 10" id="KW-0297">G-protein coupled receptor</keyword>
<reference evidence="13" key="2">
    <citation type="submission" date="2025-08" db="UniProtKB">
        <authorList>
            <consortium name="RefSeq"/>
        </authorList>
    </citation>
    <scope>IDENTIFICATION</scope>
    <source>
        <tissue evidence="13">Blood</tissue>
    </source>
</reference>
<keyword evidence="2" id="KW-1003">Cell membrane</keyword>
<evidence type="ECO:0000256" key="7">
    <source>
        <dbReference type="ARBA" id="ARBA00023170"/>
    </source>
</evidence>
<comment type="similarity">
    <text evidence="10">Belongs to the G-protein coupled receptor 1 family.</text>
</comment>
<reference evidence="12" key="1">
    <citation type="journal article" date="2016" name="Nat. Commun.">
        <title>The channel catfish genome sequence provides insights into the evolution of scale formation in teleosts.</title>
        <authorList>
            <person name="Liu Z."/>
            <person name="Liu S."/>
            <person name="Yao J."/>
            <person name="Bao L."/>
            <person name="Zhang J."/>
            <person name="Li Y."/>
            <person name="Jiang C."/>
            <person name="Sun L."/>
            <person name="Wang R."/>
            <person name="Zhang Y."/>
            <person name="Zhou T."/>
            <person name="Zeng Q."/>
            <person name="Fu Q."/>
            <person name="Gao S."/>
            <person name="Li N."/>
            <person name="Koren S."/>
            <person name="Jiang Y."/>
            <person name="Zimin A."/>
            <person name="Xu P."/>
            <person name="Phillippy A.M."/>
            <person name="Geng X."/>
            <person name="Song L."/>
            <person name="Sun F."/>
            <person name="Li C."/>
            <person name="Wang X."/>
            <person name="Chen A."/>
            <person name="Jin Y."/>
            <person name="Yuan Z."/>
            <person name="Yang Y."/>
            <person name="Tan S."/>
            <person name="Peatman E."/>
            <person name="Lu J."/>
            <person name="Qin Z."/>
            <person name="Dunham R."/>
            <person name="Li Z."/>
            <person name="Sonstegard T."/>
            <person name="Feng J."/>
            <person name="Danzmann R.G."/>
            <person name="Schroeder S."/>
            <person name="Scheffler B."/>
            <person name="Duke M.V."/>
            <person name="Ballard L."/>
            <person name="Kucuktas H."/>
            <person name="Kaltenboeck L."/>
            <person name="Liu H."/>
            <person name="Armbruster J."/>
            <person name="Xie Y."/>
            <person name="Kirby M.L."/>
            <person name="Tian Y."/>
            <person name="Flanagan M.E."/>
            <person name="Mu W."/>
            <person name="Waldbieser G.C."/>
        </authorList>
    </citation>
    <scope>NUCLEOTIDE SEQUENCE [LARGE SCALE GENOMIC DNA]</scope>
    <source>
        <strain evidence="12">SDA103</strain>
    </source>
</reference>
<dbReference type="GO" id="GO:0005886">
    <property type="term" value="C:plasma membrane"/>
    <property type="evidence" value="ECO:0007669"/>
    <property type="project" value="UniProtKB-SubCell"/>
</dbReference>
<dbReference type="SUPFAM" id="SSF81321">
    <property type="entry name" value="Family A G protein-coupled receptor-like"/>
    <property type="match status" value="1"/>
</dbReference>
<dbReference type="KEGG" id="ipu:108280605"/>
<dbReference type="InterPro" id="IPR017452">
    <property type="entry name" value="GPCR_Rhodpsn_7TM"/>
</dbReference>
<dbReference type="InterPro" id="IPR000276">
    <property type="entry name" value="GPCR_Rhodpsn"/>
</dbReference>
<dbReference type="GO" id="GO:0007200">
    <property type="term" value="P:phospholipase C-activating G protein-coupled receptor signaling pathway"/>
    <property type="evidence" value="ECO:0007669"/>
    <property type="project" value="TreeGrafter"/>
</dbReference>
<keyword evidence="3 10" id="KW-0812">Transmembrane</keyword>
<accession>A0A2D0T8Q3</accession>
<keyword evidence="12" id="KW-1185">Reference proteome</keyword>
<evidence type="ECO:0000256" key="2">
    <source>
        <dbReference type="ARBA" id="ARBA00022475"/>
    </source>
</evidence>
<dbReference type="PRINTS" id="PR00237">
    <property type="entry name" value="GPCRRHODOPSN"/>
</dbReference>
<dbReference type="Pfam" id="PF00001">
    <property type="entry name" value="7tm_1"/>
    <property type="match status" value="1"/>
</dbReference>
<comment type="subcellular location">
    <subcellularLocation>
        <location evidence="1">Cell membrane</location>
        <topology evidence="1">Multi-pass membrane protein</topology>
    </subcellularLocation>
</comment>
<evidence type="ECO:0000256" key="1">
    <source>
        <dbReference type="ARBA" id="ARBA00004651"/>
    </source>
</evidence>
<keyword evidence="7 10" id="KW-0675">Receptor</keyword>
<evidence type="ECO:0000256" key="3">
    <source>
        <dbReference type="ARBA" id="ARBA00022692"/>
    </source>
</evidence>
<keyword evidence="6" id="KW-0472">Membrane</keyword>
<evidence type="ECO:0000256" key="9">
    <source>
        <dbReference type="ARBA" id="ARBA00023224"/>
    </source>
</evidence>
<keyword evidence="8" id="KW-0325">Glycoprotein</keyword>
<dbReference type="Proteomes" id="UP000221080">
    <property type="component" value="Chromosome 20"/>
</dbReference>
<evidence type="ECO:0000256" key="10">
    <source>
        <dbReference type="RuleBase" id="RU000688"/>
    </source>
</evidence>
<dbReference type="STRING" id="7998.ENSIPUP00000015102"/>
<name>A0A2D0T8Q3_ICTPU</name>